<dbReference type="GO" id="GO:0006171">
    <property type="term" value="P:cAMP biosynthetic process"/>
    <property type="evidence" value="ECO:0000318"/>
    <property type="project" value="GO_Central"/>
</dbReference>
<protein>
    <submittedName>
        <fullName evidence="2">Uncharacterized protein</fullName>
    </submittedName>
</protein>
<feature type="transmembrane region" description="Helical" evidence="1">
    <location>
        <begin position="181"/>
        <end position="203"/>
    </location>
</feature>
<name>A2DNB9_TRIV3</name>
<feature type="transmembrane region" description="Helical" evidence="1">
    <location>
        <begin position="13"/>
        <end position="35"/>
    </location>
</feature>
<dbReference type="SMR" id="A2DNB9"/>
<reference evidence="2" key="2">
    <citation type="journal article" date="2007" name="Science">
        <title>Draft genome sequence of the sexually transmitted pathogen Trichomonas vaginalis.</title>
        <authorList>
            <person name="Carlton J.M."/>
            <person name="Hirt R.P."/>
            <person name="Silva J.C."/>
            <person name="Delcher A.L."/>
            <person name="Schatz M."/>
            <person name="Zhao Q."/>
            <person name="Wortman J.R."/>
            <person name="Bidwell S.L."/>
            <person name="Alsmark U.C.M."/>
            <person name="Besteiro S."/>
            <person name="Sicheritz-Ponten T."/>
            <person name="Noel C.J."/>
            <person name="Dacks J.B."/>
            <person name="Foster P.G."/>
            <person name="Simillion C."/>
            <person name="Van de Peer Y."/>
            <person name="Miranda-Saavedra D."/>
            <person name="Barton G.J."/>
            <person name="Westrop G.D."/>
            <person name="Mueller S."/>
            <person name="Dessi D."/>
            <person name="Fiori P.L."/>
            <person name="Ren Q."/>
            <person name="Paulsen I."/>
            <person name="Zhang H."/>
            <person name="Bastida-Corcuera F.D."/>
            <person name="Simoes-Barbosa A."/>
            <person name="Brown M.T."/>
            <person name="Hayes R.D."/>
            <person name="Mukherjee M."/>
            <person name="Okumura C.Y."/>
            <person name="Schneider R."/>
            <person name="Smith A.J."/>
            <person name="Vanacova S."/>
            <person name="Villalvazo M."/>
            <person name="Haas B.J."/>
            <person name="Pertea M."/>
            <person name="Feldblyum T.V."/>
            <person name="Utterback T.R."/>
            <person name="Shu C.L."/>
            <person name="Osoegawa K."/>
            <person name="de Jong P.J."/>
            <person name="Hrdy I."/>
            <person name="Horvathova L."/>
            <person name="Zubacova Z."/>
            <person name="Dolezal P."/>
            <person name="Malik S.B."/>
            <person name="Logsdon J.M. Jr."/>
            <person name="Henze K."/>
            <person name="Gupta A."/>
            <person name="Wang C.C."/>
            <person name="Dunne R.L."/>
            <person name="Upcroft J.A."/>
            <person name="Upcroft P."/>
            <person name="White O."/>
            <person name="Salzberg S.L."/>
            <person name="Tang P."/>
            <person name="Chiu C.-H."/>
            <person name="Lee Y.-S."/>
            <person name="Embley T.M."/>
            <person name="Coombs G.H."/>
            <person name="Mottram J.C."/>
            <person name="Tachezy J."/>
            <person name="Fraser-Liggett C.M."/>
            <person name="Johnson P.J."/>
        </authorList>
    </citation>
    <scope>NUCLEOTIDE SEQUENCE [LARGE SCALE GENOMIC DNA]</scope>
    <source>
        <strain evidence="2">G3</strain>
    </source>
</reference>
<reference evidence="2" key="1">
    <citation type="submission" date="2006-10" db="EMBL/GenBank/DDBJ databases">
        <authorList>
            <person name="Amadeo P."/>
            <person name="Zhao Q."/>
            <person name="Wortman J."/>
            <person name="Fraser-Liggett C."/>
            <person name="Carlton J."/>
        </authorList>
    </citation>
    <scope>NUCLEOTIDE SEQUENCE</scope>
    <source>
        <strain evidence="2">G3</strain>
    </source>
</reference>
<evidence type="ECO:0000313" key="3">
    <source>
        <dbReference type="Proteomes" id="UP000001542"/>
    </source>
</evidence>
<keyword evidence="3" id="KW-1185">Reference proteome</keyword>
<keyword evidence="1" id="KW-0472">Membrane</keyword>
<feature type="transmembrane region" description="Helical" evidence="1">
    <location>
        <begin position="722"/>
        <end position="744"/>
    </location>
</feature>
<organism evidence="2 3">
    <name type="scientific">Trichomonas vaginalis (strain ATCC PRA-98 / G3)</name>
    <dbReference type="NCBI Taxonomy" id="412133"/>
    <lineage>
        <taxon>Eukaryota</taxon>
        <taxon>Metamonada</taxon>
        <taxon>Parabasalia</taxon>
        <taxon>Trichomonadida</taxon>
        <taxon>Trichomonadidae</taxon>
        <taxon>Trichomonas</taxon>
    </lineage>
</organism>
<evidence type="ECO:0000313" key="2">
    <source>
        <dbReference type="EMBL" id="EAY18107.1"/>
    </source>
</evidence>
<proteinExistence type="predicted"/>
<feature type="transmembrane region" description="Helical" evidence="1">
    <location>
        <begin position="797"/>
        <end position="821"/>
    </location>
</feature>
<sequence>MLCPNTYGKTWKILSGIVIAVGYLSMIFFLLLIGLFKYSNTLPRWSIGLVSVIMHLIVPLIFLPTASIAGSALEFLLNLTYDKTITTSLFVLALLLWIVLIGFFYIITLFSAHTVFYHDSVATYFDGRSIFYSYIFNSIILFVAWISKDLNKDFPYFVGAIQIVLNVFLMYHVFQFPFTYIFLNAEFGATLIGSTFAVIGYFISKSYVPLRYILAVSTWFIADGVIYFIMKFYVKKLLLRTEFTNNKSAIIQFRLAVATFDNSFLTGKVIDMLTQGTNDYTVRLEIAKFICFFQEFQPQFTAQLAMLRNSNGLSLGESFLFYQLRIVETGRQPLCAVDELIPLRDETKRIEMKIRAAWKYIQNNSEFFAPAIMEPITREVTACDHQWQDALNKYPRNALLAEEYAHFLVECKCDFDQAAQWHYQALQLQDGKIFKYDAACLNFLHIYPEYAVKIINKTVISTMDDLDVKAKEDSLGQLVEHPRLRLEFQRAISGHITFALPVLACMSMLKCLAFLAFWIYLISTFIGTFNQSVDRMTLIKNSTDIGESTALSMISFALYFANHSDILPTIAEMAAVIGQDRVNETGYVINPFYSYLLNAHEFIENGTNSLVDVYNGMIEAIIDGDKIMNSVNTLFKTNYTIVYANSLFMNVNGGNESLAFIFSNYFMTAHALATKGDFDMFDTTAFDMFNLASLIVDNINKFAETFVEEKGYEPGQFKTSTFIVIAIVYAAVFITSDLVLIFVLNFRMMKTLFACKKFSEETFNEISSNIFIAQISTDAPNMSASISKTEKNNTKGILLLIVETILTLLMLLGIVIFILAMRRTSKDFISMSETLLYAAVRKSKAIESTYSLIIANSLIRVADDSGSLGEEFK</sequence>
<gene>
    <name evidence="2" type="ORF">TVAG_306280</name>
</gene>
<accession>A2DNB9</accession>
<keyword evidence="1" id="KW-0812">Transmembrane</keyword>
<dbReference type="EMBL" id="DS113222">
    <property type="protein sequence ID" value="EAY18107.1"/>
    <property type="molecule type" value="Genomic_DNA"/>
</dbReference>
<dbReference type="RefSeq" id="XP_001579093.1">
    <property type="nucleotide sequence ID" value="XM_001579043.1"/>
</dbReference>
<dbReference type="Proteomes" id="UP000001542">
    <property type="component" value="Unassembled WGS sequence"/>
</dbReference>
<dbReference type="VEuPathDB" id="TrichDB:TVAGG3_1024430"/>
<feature type="transmembrane region" description="Helical" evidence="1">
    <location>
        <begin position="89"/>
        <end position="117"/>
    </location>
</feature>
<dbReference type="AlphaFoldDB" id="A2DNB9"/>
<evidence type="ECO:0000256" key="1">
    <source>
        <dbReference type="SAM" id="Phobius"/>
    </source>
</evidence>
<feature type="transmembrane region" description="Helical" evidence="1">
    <location>
        <begin position="47"/>
        <end position="69"/>
    </location>
</feature>
<dbReference type="GO" id="GO:0004016">
    <property type="term" value="F:adenylate cyclase activity"/>
    <property type="evidence" value="ECO:0000318"/>
    <property type="project" value="GO_Central"/>
</dbReference>
<dbReference type="InParanoid" id="A2DNB9"/>
<feature type="transmembrane region" description="Helical" evidence="1">
    <location>
        <begin position="209"/>
        <end position="230"/>
    </location>
</feature>
<feature type="transmembrane region" description="Helical" evidence="1">
    <location>
        <begin position="129"/>
        <end position="148"/>
    </location>
</feature>
<dbReference type="VEuPathDB" id="TrichDB:TVAG_306280"/>
<feature type="transmembrane region" description="Helical" evidence="1">
    <location>
        <begin position="154"/>
        <end position="174"/>
    </location>
</feature>
<keyword evidence="1" id="KW-1133">Transmembrane helix</keyword>
<dbReference type="KEGG" id="tva:5463612"/>